<name>A0AAD9MJV2_9PEZI</name>
<feature type="compositionally biased region" description="Basic and acidic residues" evidence="1">
    <location>
        <begin position="32"/>
        <end position="42"/>
    </location>
</feature>
<protein>
    <submittedName>
        <fullName evidence="2">Uncharacterized protein</fullName>
    </submittedName>
</protein>
<reference evidence="2" key="1">
    <citation type="journal article" date="2023" name="Mol. Plant Microbe Interact.">
        <title>Elucidating the Obligate Nature and Biological Capacity of an Invasive Fungal Corn Pathogen.</title>
        <authorList>
            <person name="MacCready J.S."/>
            <person name="Roggenkamp E.M."/>
            <person name="Gdanetz K."/>
            <person name="Chilvers M.I."/>
        </authorList>
    </citation>
    <scope>NUCLEOTIDE SEQUENCE</scope>
    <source>
        <strain evidence="2">PM02</strain>
    </source>
</reference>
<dbReference type="EMBL" id="JAQQPM010000009">
    <property type="protein sequence ID" value="KAK2075393.1"/>
    <property type="molecule type" value="Genomic_DNA"/>
</dbReference>
<proteinExistence type="predicted"/>
<evidence type="ECO:0000313" key="2">
    <source>
        <dbReference type="EMBL" id="KAK2075393.1"/>
    </source>
</evidence>
<evidence type="ECO:0000256" key="1">
    <source>
        <dbReference type="SAM" id="MobiDB-lite"/>
    </source>
</evidence>
<sequence length="84" mass="9133">MVSRISCKVTQPIDSFYGRGNQSATAKGATATHREERAREWDATSAGGGTRQMPTAPDSVAHNVWFDEMRFGDTDCTPRTPAEG</sequence>
<gene>
    <name evidence="2" type="ORF">P8C59_009522</name>
</gene>
<accession>A0AAD9MJV2</accession>
<keyword evidence="3" id="KW-1185">Reference proteome</keyword>
<dbReference type="AlphaFoldDB" id="A0AAD9MJV2"/>
<dbReference type="Proteomes" id="UP001217918">
    <property type="component" value="Unassembled WGS sequence"/>
</dbReference>
<organism evidence="2 3">
    <name type="scientific">Phyllachora maydis</name>
    <dbReference type="NCBI Taxonomy" id="1825666"/>
    <lineage>
        <taxon>Eukaryota</taxon>
        <taxon>Fungi</taxon>
        <taxon>Dikarya</taxon>
        <taxon>Ascomycota</taxon>
        <taxon>Pezizomycotina</taxon>
        <taxon>Sordariomycetes</taxon>
        <taxon>Sordariomycetidae</taxon>
        <taxon>Phyllachorales</taxon>
        <taxon>Phyllachoraceae</taxon>
        <taxon>Phyllachora</taxon>
    </lineage>
</organism>
<evidence type="ECO:0000313" key="3">
    <source>
        <dbReference type="Proteomes" id="UP001217918"/>
    </source>
</evidence>
<comment type="caution">
    <text evidence="2">The sequence shown here is derived from an EMBL/GenBank/DDBJ whole genome shotgun (WGS) entry which is preliminary data.</text>
</comment>
<feature type="region of interest" description="Disordered" evidence="1">
    <location>
        <begin position="19"/>
        <end position="57"/>
    </location>
</feature>